<dbReference type="Pfam" id="PF13412">
    <property type="entry name" value="HTH_24"/>
    <property type="match status" value="1"/>
</dbReference>
<dbReference type="SUPFAM" id="SSF46785">
    <property type="entry name" value="Winged helix' DNA-binding domain"/>
    <property type="match status" value="1"/>
</dbReference>
<dbReference type="GO" id="GO:0043200">
    <property type="term" value="P:response to amino acid"/>
    <property type="evidence" value="ECO:0007669"/>
    <property type="project" value="TreeGrafter"/>
</dbReference>
<dbReference type="SMART" id="SM00344">
    <property type="entry name" value="HTH_ASNC"/>
    <property type="match status" value="1"/>
</dbReference>
<evidence type="ECO:0000256" key="3">
    <source>
        <dbReference type="ARBA" id="ARBA00023163"/>
    </source>
</evidence>
<evidence type="ECO:0000256" key="2">
    <source>
        <dbReference type="ARBA" id="ARBA00023125"/>
    </source>
</evidence>
<dbReference type="InterPro" id="IPR011991">
    <property type="entry name" value="ArsR-like_HTH"/>
</dbReference>
<sequence>MDNTDKRILEELQVNARTSIAVLSEKANASTASVQRRLKRLRESGVIQSENAIVDPEAVGYEVTAVISVDLERDRIDETDAFKRRAKKEPQVQHCYCVAGGSDFVLIVIAKNMKDYEAFTHRFFFNDSNVRRFQTSIAVSRVKATTFVPMIKDD</sequence>
<dbReference type="InterPro" id="IPR036388">
    <property type="entry name" value="WH-like_DNA-bd_sf"/>
</dbReference>
<proteinExistence type="predicted"/>
<evidence type="ECO:0000259" key="4">
    <source>
        <dbReference type="PROSITE" id="PS50956"/>
    </source>
</evidence>
<dbReference type="CDD" id="cd00090">
    <property type="entry name" value="HTH_ARSR"/>
    <property type="match status" value="1"/>
</dbReference>
<organism evidence="5 6">
    <name type="scientific">Kiloniella litopenaei</name>
    <dbReference type="NCBI Taxonomy" id="1549748"/>
    <lineage>
        <taxon>Bacteria</taxon>
        <taxon>Pseudomonadati</taxon>
        <taxon>Pseudomonadota</taxon>
        <taxon>Alphaproteobacteria</taxon>
        <taxon>Rhodospirillales</taxon>
        <taxon>Kiloniellaceae</taxon>
        <taxon>Kiloniella</taxon>
    </lineage>
</organism>
<dbReference type="InterPro" id="IPR036390">
    <property type="entry name" value="WH_DNA-bd_sf"/>
</dbReference>
<evidence type="ECO:0000313" key="5">
    <source>
        <dbReference type="EMBL" id="KKJ75595.1"/>
    </source>
</evidence>
<dbReference type="PRINTS" id="PR00033">
    <property type="entry name" value="HTHASNC"/>
</dbReference>
<dbReference type="SUPFAM" id="SSF54909">
    <property type="entry name" value="Dimeric alpha+beta barrel"/>
    <property type="match status" value="1"/>
</dbReference>
<dbReference type="PANTHER" id="PTHR30154:SF34">
    <property type="entry name" value="TRANSCRIPTIONAL REGULATOR AZLB"/>
    <property type="match status" value="1"/>
</dbReference>
<keyword evidence="3" id="KW-0804">Transcription</keyword>
<dbReference type="InterPro" id="IPR019888">
    <property type="entry name" value="Tscrpt_reg_AsnC-like"/>
</dbReference>
<dbReference type="GO" id="GO:0006355">
    <property type="term" value="P:regulation of DNA-templated transcription"/>
    <property type="evidence" value="ECO:0007669"/>
    <property type="project" value="UniProtKB-ARBA"/>
</dbReference>
<dbReference type="InterPro" id="IPR000485">
    <property type="entry name" value="AsnC-type_HTH_dom"/>
</dbReference>
<dbReference type="RefSeq" id="WP_046509610.1">
    <property type="nucleotide sequence ID" value="NZ_CBDDLU010000002.1"/>
</dbReference>
<evidence type="ECO:0000256" key="1">
    <source>
        <dbReference type="ARBA" id="ARBA00023015"/>
    </source>
</evidence>
<comment type="caution">
    <text evidence="5">The sequence shown here is derived from an EMBL/GenBank/DDBJ whole genome shotgun (WGS) entry which is preliminary data.</text>
</comment>
<dbReference type="PATRIC" id="fig|1549748.8.peg.2236"/>
<dbReference type="InterPro" id="IPR019887">
    <property type="entry name" value="Tscrpt_reg_AsnC/Lrp_C"/>
</dbReference>
<reference evidence="5 6" key="1">
    <citation type="submission" date="2015-03" db="EMBL/GenBank/DDBJ databases">
        <title>Genome sequence of Kiloniella sp. P1-1, isolated from the gut microflora of Pacific white shrimp, Penaeus vannamei.</title>
        <authorList>
            <person name="Shao Z."/>
            <person name="Wang L."/>
            <person name="Li X."/>
        </authorList>
    </citation>
    <scope>NUCLEOTIDE SEQUENCE [LARGE SCALE GENOMIC DNA]</scope>
    <source>
        <strain evidence="5 6">P1-1</strain>
    </source>
</reference>
<dbReference type="GO" id="GO:0043565">
    <property type="term" value="F:sequence-specific DNA binding"/>
    <property type="evidence" value="ECO:0007669"/>
    <property type="project" value="InterPro"/>
</dbReference>
<dbReference type="InterPro" id="IPR011008">
    <property type="entry name" value="Dimeric_a/b-barrel"/>
</dbReference>
<evidence type="ECO:0000313" key="6">
    <source>
        <dbReference type="Proteomes" id="UP000034491"/>
    </source>
</evidence>
<accession>A0A0M2R6E7</accession>
<dbReference type="EMBL" id="LANI01000029">
    <property type="protein sequence ID" value="KKJ75595.1"/>
    <property type="molecule type" value="Genomic_DNA"/>
</dbReference>
<dbReference type="Gene3D" id="1.10.10.10">
    <property type="entry name" value="Winged helix-like DNA-binding domain superfamily/Winged helix DNA-binding domain"/>
    <property type="match status" value="1"/>
</dbReference>
<dbReference type="OrthoDB" id="7856348at2"/>
<name>A0A0M2R6E7_9PROT</name>
<dbReference type="Pfam" id="PF01037">
    <property type="entry name" value="AsnC_trans_reg"/>
    <property type="match status" value="1"/>
</dbReference>
<protein>
    <submittedName>
        <fullName evidence="5">ArsR family transcriptional regulator</fullName>
    </submittedName>
</protein>
<keyword evidence="2" id="KW-0238">DNA-binding</keyword>
<gene>
    <name evidence="5" type="ORF">WH95_17315</name>
</gene>
<dbReference type="Proteomes" id="UP000034491">
    <property type="component" value="Unassembled WGS sequence"/>
</dbReference>
<keyword evidence="1" id="KW-0805">Transcription regulation</keyword>
<dbReference type="PROSITE" id="PS50956">
    <property type="entry name" value="HTH_ASNC_2"/>
    <property type="match status" value="1"/>
</dbReference>
<dbReference type="STRING" id="1549748.WH95_17315"/>
<dbReference type="AlphaFoldDB" id="A0A0M2R6E7"/>
<dbReference type="GO" id="GO:0005829">
    <property type="term" value="C:cytosol"/>
    <property type="evidence" value="ECO:0007669"/>
    <property type="project" value="TreeGrafter"/>
</dbReference>
<feature type="domain" description="HTH asnC-type" evidence="4">
    <location>
        <begin position="1"/>
        <end position="62"/>
    </location>
</feature>
<dbReference type="PANTHER" id="PTHR30154">
    <property type="entry name" value="LEUCINE-RESPONSIVE REGULATORY PROTEIN"/>
    <property type="match status" value="1"/>
</dbReference>
<dbReference type="Gene3D" id="3.30.70.920">
    <property type="match status" value="1"/>
</dbReference>
<keyword evidence="6" id="KW-1185">Reference proteome</keyword>